<dbReference type="AlphaFoldDB" id="A0A2Z7A567"/>
<evidence type="ECO:0000256" key="11">
    <source>
        <dbReference type="SAM" id="MobiDB-lite"/>
    </source>
</evidence>
<keyword evidence="14" id="KW-1185">Reference proteome</keyword>
<dbReference type="SUPFAM" id="SSF103612">
    <property type="entry name" value="SBT domain"/>
    <property type="match status" value="1"/>
</dbReference>
<reference evidence="13 14" key="1">
    <citation type="journal article" date="2015" name="Proc. Natl. Acad. Sci. U.S.A.">
        <title>The resurrection genome of Boea hygrometrica: A blueprint for survival of dehydration.</title>
        <authorList>
            <person name="Xiao L."/>
            <person name="Yang G."/>
            <person name="Zhang L."/>
            <person name="Yang X."/>
            <person name="Zhao S."/>
            <person name="Ji Z."/>
            <person name="Zhou Q."/>
            <person name="Hu M."/>
            <person name="Wang Y."/>
            <person name="Chen M."/>
            <person name="Xu Y."/>
            <person name="Jin H."/>
            <person name="Xiao X."/>
            <person name="Hu G."/>
            <person name="Bao F."/>
            <person name="Hu Y."/>
            <person name="Wan P."/>
            <person name="Li L."/>
            <person name="Deng X."/>
            <person name="Kuang T."/>
            <person name="Xiang C."/>
            <person name="Zhu J.K."/>
            <person name="Oliver M.J."/>
            <person name="He Y."/>
        </authorList>
    </citation>
    <scope>NUCLEOTIDE SEQUENCE [LARGE SCALE GENOMIC DNA]</scope>
    <source>
        <strain evidence="14">cv. XS01</strain>
    </source>
</reference>
<evidence type="ECO:0000256" key="1">
    <source>
        <dbReference type="ARBA" id="ARBA00004123"/>
    </source>
</evidence>
<keyword evidence="6" id="KW-0238">DNA-binding</keyword>
<evidence type="ECO:0000256" key="5">
    <source>
        <dbReference type="ARBA" id="ARBA00023015"/>
    </source>
</evidence>
<evidence type="ECO:0000256" key="8">
    <source>
        <dbReference type="ARBA" id="ARBA00023242"/>
    </source>
</evidence>
<keyword evidence="8" id="KW-0539">Nucleus</keyword>
<gene>
    <name evidence="13" type="ORF">F511_30890</name>
</gene>
<dbReference type="InterPro" id="IPR004333">
    <property type="entry name" value="SBP_dom"/>
</dbReference>
<dbReference type="PANTHER" id="PTHR31251:SF131">
    <property type="entry name" value="SBP-TYPE DOMAIN-CONTAINING PROTEIN"/>
    <property type="match status" value="1"/>
</dbReference>
<dbReference type="Proteomes" id="UP000250235">
    <property type="component" value="Unassembled WGS sequence"/>
</dbReference>
<evidence type="ECO:0000256" key="6">
    <source>
        <dbReference type="ARBA" id="ARBA00023125"/>
    </source>
</evidence>
<dbReference type="PANTHER" id="PTHR31251">
    <property type="entry name" value="SQUAMOSA PROMOTER-BINDING-LIKE PROTEIN 4"/>
    <property type="match status" value="1"/>
</dbReference>
<comment type="function">
    <text evidence="9">Probable transcriptional factor. Binds to the promoter of the SQUAMOSA gene.</text>
</comment>
<dbReference type="EMBL" id="KV019041">
    <property type="protein sequence ID" value="KZV16596.1"/>
    <property type="molecule type" value="Genomic_DNA"/>
</dbReference>
<organism evidence="13 14">
    <name type="scientific">Dorcoceras hygrometricum</name>
    <dbReference type="NCBI Taxonomy" id="472368"/>
    <lineage>
        <taxon>Eukaryota</taxon>
        <taxon>Viridiplantae</taxon>
        <taxon>Streptophyta</taxon>
        <taxon>Embryophyta</taxon>
        <taxon>Tracheophyta</taxon>
        <taxon>Spermatophyta</taxon>
        <taxon>Magnoliopsida</taxon>
        <taxon>eudicotyledons</taxon>
        <taxon>Gunneridae</taxon>
        <taxon>Pentapetalae</taxon>
        <taxon>asterids</taxon>
        <taxon>lamiids</taxon>
        <taxon>Lamiales</taxon>
        <taxon>Gesneriaceae</taxon>
        <taxon>Didymocarpoideae</taxon>
        <taxon>Trichosporeae</taxon>
        <taxon>Loxocarpinae</taxon>
        <taxon>Dorcoceras</taxon>
    </lineage>
</organism>
<evidence type="ECO:0000256" key="10">
    <source>
        <dbReference type="PROSITE-ProRule" id="PRU00470"/>
    </source>
</evidence>
<comment type="subcellular location">
    <subcellularLocation>
        <location evidence="1">Nucleus</location>
    </subcellularLocation>
</comment>
<evidence type="ECO:0000256" key="9">
    <source>
        <dbReference type="ARBA" id="ARBA00056472"/>
    </source>
</evidence>
<feature type="domain" description="SBP-type" evidence="12">
    <location>
        <begin position="49"/>
        <end position="127"/>
    </location>
</feature>
<keyword evidence="3 10" id="KW-0863">Zinc-finger</keyword>
<proteinExistence type="predicted"/>
<accession>A0A2Z7A567</accession>
<evidence type="ECO:0000256" key="2">
    <source>
        <dbReference type="ARBA" id="ARBA00022723"/>
    </source>
</evidence>
<keyword evidence="7" id="KW-0804">Transcription</keyword>
<dbReference type="GO" id="GO:0008270">
    <property type="term" value="F:zinc ion binding"/>
    <property type="evidence" value="ECO:0007669"/>
    <property type="project" value="UniProtKB-KW"/>
</dbReference>
<dbReference type="OrthoDB" id="514967at2759"/>
<evidence type="ECO:0000259" key="12">
    <source>
        <dbReference type="PROSITE" id="PS51141"/>
    </source>
</evidence>
<feature type="region of interest" description="Disordered" evidence="11">
    <location>
        <begin position="117"/>
        <end position="137"/>
    </location>
</feature>
<evidence type="ECO:0000256" key="3">
    <source>
        <dbReference type="ARBA" id="ARBA00022771"/>
    </source>
</evidence>
<sequence>MHICLNVGKPKEYGDFFSPTSTTKVLVPAIPVAGTVSKRSRAYYPNLQNPFCQVDGCNLDLTSAKDYHRRHRICERHSKSPSITVSGRERRFCQQCSRQLHDLSEFDDKKRSCRRRLSDHNARRRRLPPESSTRLGSPTVLSAALHGDLSTLPNSIFPSSYSLNPHRISLKLADQRPHNVLVNRPSVPVLNQTWENNSISVADPSKVGGLEGGICFSGNKLHDSDPGMLRAIQIPRAQDLDQCSHVSPVNRQATPDLLSVHSLLSYNPWILNEAIHTPTANYSDANSNYSPERHSDQHHWAAVAAQFHSSNNISKGQSWIQAPDPGTPRLQESQLLRADYESGFNHSNQRIS</sequence>
<evidence type="ECO:0000313" key="13">
    <source>
        <dbReference type="EMBL" id="KZV16596.1"/>
    </source>
</evidence>
<keyword evidence="5" id="KW-0805">Transcription regulation</keyword>
<dbReference type="GO" id="GO:0005634">
    <property type="term" value="C:nucleus"/>
    <property type="evidence" value="ECO:0007669"/>
    <property type="project" value="UniProtKB-SubCell"/>
</dbReference>
<keyword evidence="4" id="KW-0862">Zinc</keyword>
<protein>
    <recommendedName>
        <fullName evidence="12">SBP-type domain-containing protein</fullName>
    </recommendedName>
</protein>
<dbReference type="InterPro" id="IPR044817">
    <property type="entry name" value="SBP-like"/>
</dbReference>
<dbReference type="FunFam" id="4.10.1100.10:FF:000001">
    <property type="entry name" value="Squamosa promoter-binding-like protein 14"/>
    <property type="match status" value="1"/>
</dbReference>
<dbReference type="PROSITE" id="PS51141">
    <property type="entry name" value="ZF_SBP"/>
    <property type="match status" value="1"/>
</dbReference>
<dbReference type="Gene3D" id="4.10.1100.10">
    <property type="entry name" value="Transcription factor, SBP-box domain"/>
    <property type="match status" value="1"/>
</dbReference>
<evidence type="ECO:0000313" key="14">
    <source>
        <dbReference type="Proteomes" id="UP000250235"/>
    </source>
</evidence>
<evidence type="ECO:0000256" key="4">
    <source>
        <dbReference type="ARBA" id="ARBA00022833"/>
    </source>
</evidence>
<dbReference type="Pfam" id="PF03110">
    <property type="entry name" value="SBP"/>
    <property type="match status" value="1"/>
</dbReference>
<keyword evidence="2" id="KW-0479">Metal-binding</keyword>
<dbReference type="InterPro" id="IPR036893">
    <property type="entry name" value="SBP_sf"/>
</dbReference>
<name>A0A2Z7A567_9LAMI</name>
<dbReference type="GO" id="GO:0003677">
    <property type="term" value="F:DNA binding"/>
    <property type="evidence" value="ECO:0007669"/>
    <property type="project" value="UniProtKB-KW"/>
</dbReference>
<evidence type="ECO:0000256" key="7">
    <source>
        <dbReference type="ARBA" id="ARBA00023163"/>
    </source>
</evidence>